<gene>
    <name evidence="1" type="ORF">L195_g061672</name>
</gene>
<proteinExistence type="predicted"/>
<protein>
    <submittedName>
        <fullName evidence="1">Uncharacterized protein</fullName>
    </submittedName>
</protein>
<dbReference type="Proteomes" id="UP000236291">
    <property type="component" value="Unassembled WGS sequence"/>
</dbReference>
<evidence type="ECO:0000313" key="2">
    <source>
        <dbReference type="Proteomes" id="UP000236291"/>
    </source>
</evidence>
<comment type="caution">
    <text evidence="1">The sequence shown here is derived from an EMBL/GenBank/DDBJ whole genome shotgun (WGS) entry which is preliminary data.</text>
</comment>
<reference evidence="1 2" key="2">
    <citation type="journal article" date="2017" name="Front. Plant Sci.">
        <title>Gene Classification and Mining of Molecular Markers Useful in Red Clover (Trifolium pratense) Breeding.</title>
        <authorList>
            <person name="Istvanek J."/>
            <person name="Dluhosova J."/>
            <person name="Dluhos P."/>
            <person name="Patkova L."/>
            <person name="Nedelnik J."/>
            <person name="Repkova J."/>
        </authorList>
    </citation>
    <scope>NUCLEOTIDE SEQUENCE [LARGE SCALE GENOMIC DNA]</scope>
    <source>
        <strain evidence="2">cv. Tatra</strain>
        <tissue evidence="1">Young leaves</tissue>
    </source>
</reference>
<feature type="non-terminal residue" evidence="1">
    <location>
        <position position="85"/>
    </location>
</feature>
<dbReference type="EMBL" id="ASHM01156091">
    <property type="protein sequence ID" value="PNX63528.1"/>
    <property type="molecule type" value="Genomic_DNA"/>
</dbReference>
<evidence type="ECO:0000313" key="1">
    <source>
        <dbReference type="EMBL" id="PNX63528.1"/>
    </source>
</evidence>
<accession>A0A2K3KB85</accession>
<name>A0A2K3KB85_TRIPR</name>
<organism evidence="1 2">
    <name type="scientific">Trifolium pratense</name>
    <name type="common">Red clover</name>
    <dbReference type="NCBI Taxonomy" id="57577"/>
    <lineage>
        <taxon>Eukaryota</taxon>
        <taxon>Viridiplantae</taxon>
        <taxon>Streptophyta</taxon>
        <taxon>Embryophyta</taxon>
        <taxon>Tracheophyta</taxon>
        <taxon>Spermatophyta</taxon>
        <taxon>Magnoliopsida</taxon>
        <taxon>eudicotyledons</taxon>
        <taxon>Gunneridae</taxon>
        <taxon>Pentapetalae</taxon>
        <taxon>rosids</taxon>
        <taxon>fabids</taxon>
        <taxon>Fabales</taxon>
        <taxon>Fabaceae</taxon>
        <taxon>Papilionoideae</taxon>
        <taxon>50 kb inversion clade</taxon>
        <taxon>NPAAA clade</taxon>
        <taxon>Hologalegina</taxon>
        <taxon>IRL clade</taxon>
        <taxon>Trifolieae</taxon>
        <taxon>Trifolium</taxon>
    </lineage>
</organism>
<reference evidence="1 2" key="1">
    <citation type="journal article" date="2014" name="Am. J. Bot.">
        <title>Genome assembly and annotation for red clover (Trifolium pratense; Fabaceae).</title>
        <authorList>
            <person name="Istvanek J."/>
            <person name="Jaros M."/>
            <person name="Krenek A."/>
            <person name="Repkova J."/>
        </authorList>
    </citation>
    <scope>NUCLEOTIDE SEQUENCE [LARGE SCALE GENOMIC DNA]</scope>
    <source>
        <strain evidence="2">cv. Tatra</strain>
        <tissue evidence="1">Young leaves</tissue>
    </source>
</reference>
<sequence length="85" mass="9723">MAPSLHFDKNSKDKKSSFLVMTQYERTLDKAVREANGFCPVVFKGVMSTVKEEVPIPKDNLEILRDFNELIADELPNDLPPMRNI</sequence>
<dbReference type="AlphaFoldDB" id="A0A2K3KB85"/>